<accession>A0A843WSF8</accession>
<keyword evidence="8" id="KW-1185">Reference proteome</keyword>
<evidence type="ECO:0000256" key="1">
    <source>
        <dbReference type="ARBA" id="ARBA00008894"/>
    </source>
</evidence>
<evidence type="ECO:0000313" key="8">
    <source>
        <dbReference type="Proteomes" id="UP000652761"/>
    </source>
</evidence>
<evidence type="ECO:0000259" key="6">
    <source>
        <dbReference type="Pfam" id="PF18052"/>
    </source>
</evidence>
<reference evidence="7" key="1">
    <citation type="submission" date="2017-07" db="EMBL/GenBank/DDBJ databases">
        <title>Taro Niue Genome Assembly and Annotation.</title>
        <authorList>
            <person name="Atibalentja N."/>
            <person name="Keating K."/>
            <person name="Fields C.J."/>
        </authorList>
    </citation>
    <scope>NUCLEOTIDE SEQUENCE</scope>
    <source>
        <strain evidence="7">Niue_2</strain>
        <tissue evidence="7">Leaf</tissue>
    </source>
</reference>
<keyword evidence="2" id="KW-0433">Leucine-rich repeat</keyword>
<evidence type="ECO:0000256" key="5">
    <source>
        <dbReference type="ARBA" id="ARBA00022821"/>
    </source>
</evidence>
<dbReference type="GO" id="GO:0000166">
    <property type="term" value="F:nucleotide binding"/>
    <property type="evidence" value="ECO:0007669"/>
    <property type="project" value="UniProtKB-KW"/>
</dbReference>
<evidence type="ECO:0000256" key="4">
    <source>
        <dbReference type="ARBA" id="ARBA00022741"/>
    </source>
</evidence>
<gene>
    <name evidence="7" type="ORF">Taro_047281</name>
</gene>
<keyword evidence="5" id="KW-0611">Plant defense</keyword>
<comment type="caution">
    <text evidence="7">The sequence shown here is derived from an EMBL/GenBank/DDBJ whole genome shotgun (WGS) entry which is preliminary data.</text>
</comment>
<comment type="similarity">
    <text evidence="1">Belongs to the disease resistance NB-LRR family.</text>
</comment>
<dbReference type="GO" id="GO:0006952">
    <property type="term" value="P:defense response"/>
    <property type="evidence" value="ECO:0007669"/>
    <property type="project" value="UniProtKB-KW"/>
</dbReference>
<dbReference type="InterPro" id="IPR041118">
    <property type="entry name" value="Rx_N"/>
</dbReference>
<feature type="domain" description="Disease resistance N-terminal" evidence="6">
    <location>
        <begin position="45"/>
        <end position="107"/>
    </location>
</feature>
<evidence type="ECO:0000313" key="7">
    <source>
        <dbReference type="EMBL" id="MQM14353.1"/>
    </source>
</evidence>
<sequence>MEEAIRSAVAKAVEESAAANIGTLTPAASPVPSSSSSMPTCRDMISRIHVKARWLIRMLAWVRATLDDAEDMDITDESIRDWLRQLQEVADAAEDLLDEFPHEVLRLGFVGDGGWTSGSITELPGERNMTSEMDGLRDQDKAVDISLKCLLWFCAAKQSLNTHKRTGSRGYISSREEEHSSWKYLNKLPKI</sequence>
<evidence type="ECO:0000256" key="3">
    <source>
        <dbReference type="ARBA" id="ARBA00022737"/>
    </source>
</evidence>
<protein>
    <recommendedName>
        <fullName evidence="6">Disease resistance N-terminal domain-containing protein</fullName>
    </recommendedName>
</protein>
<evidence type="ECO:0000256" key="2">
    <source>
        <dbReference type="ARBA" id="ARBA00022614"/>
    </source>
</evidence>
<organism evidence="7 8">
    <name type="scientific">Colocasia esculenta</name>
    <name type="common">Wild taro</name>
    <name type="synonym">Arum esculentum</name>
    <dbReference type="NCBI Taxonomy" id="4460"/>
    <lineage>
        <taxon>Eukaryota</taxon>
        <taxon>Viridiplantae</taxon>
        <taxon>Streptophyta</taxon>
        <taxon>Embryophyta</taxon>
        <taxon>Tracheophyta</taxon>
        <taxon>Spermatophyta</taxon>
        <taxon>Magnoliopsida</taxon>
        <taxon>Liliopsida</taxon>
        <taxon>Araceae</taxon>
        <taxon>Aroideae</taxon>
        <taxon>Colocasieae</taxon>
        <taxon>Colocasia</taxon>
    </lineage>
</organism>
<dbReference type="OrthoDB" id="670616at2759"/>
<name>A0A843WSF8_COLES</name>
<keyword evidence="3" id="KW-0677">Repeat</keyword>
<dbReference type="AlphaFoldDB" id="A0A843WSF8"/>
<keyword evidence="4" id="KW-0547">Nucleotide-binding</keyword>
<dbReference type="Pfam" id="PF18052">
    <property type="entry name" value="Rx_N"/>
    <property type="match status" value="1"/>
</dbReference>
<dbReference type="Gene3D" id="1.20.5.4130">
    <property type="match status" value="1"/>
</dbReference>
<proteinExistence type="inferred from homology"/>
<dbReference type="EMBL" id="NMUH01006060">
    <property type="protein sequence ID" value="MQM14353.1"/>
    <property type="molecule type" value="Genomic_DNA"/>
</dbReference>
<dbReference type="Proteomes" id="UP000652761">
    <property type="component" value="Unassembled WGS sequence"/>
</dbReference>